<reference evidence="7 8" key="1">
    <citation type="submission" date="2023-03" db="EMBL/GenBank/DDBJ databases">
        <title>Genome insight into feeding habits of ladybird beetles.</title>
        <authorList>
            <person name="Li H.-S."/>
            <person name="Huang Y.-H."/>
            <person name="Pang H."/>
        </authorList>
    </citation>
    <scope>NUCLEOTIDE SEQUENCE [LARGE SCALE GENOMIC DNA]</scope>
    <source>
        <strain evidence="7">SYSU_2023b</strain>
        <tissue evidence="7">Whole body</tissue>
    </source>
</reference>
<keyword evidence="3 6" id="KW-0812">Transmembrane</keyword>
<dbReference type="GO" id="GO:0007605">
    <property type="term" value="P:sensory perception of sound"/>
    <property type="evidence" value="ECO:0007669"/>
    <property type="project" value="UniProtKB-ARBA"/>
</dbReference>
<evidence type="ECO:0000313" key="8">
    <source>
        <dbReference type="Proteomes" id="UP001431783"/>
    </source>
</evidence>
<dbReference type="Proteomes" id="UP001431783">
    <property type="component" value="Unassembled WGS sequence"/>
</dbReference>
<proteinExistence type="inferred from homology"/>
<evidence type="ECO:0000256" key="6">
    <source>
        <dbReference type="SAM" id="Phobius"/>
    </source>
</evidence>
<feature type="transmembrane region" description="Helical" evidence="6">
    <location>
        <begin position="84"/>
        <end position="115"/>
    </location>
</feature>
<evidence type="ECO:0000256" key="2">
    <source>
        <dbReference type="ARBA" id="ARBA00005787"/>
    </source>
</evidence>
<dbReference type="AlphaFoldDB" id="A0AAW1VE00"/>
<feature type="transmembrane region" description="Helical" evidence="6">
    <location>
        <begin position="177"/>
        <end position="199"/>
    </location>
</feature>
<comment type="similarity">
    <text evidence="2">Belongs to the clarin family.</text>
</comment>
<keyword evidence="5 6" id="KW-0472">Membrane</keyword>
<name>A0AAW1VE00_9CUCU</name>
<dbReference type="Gene3D" id="1.20.140.150">
    <property type="match status" value="1"/>
</dbReference>
<dbReference type="GO" id="GO:0016020">
    <property type="term" value="C:membrane"/>
    <property type="evidence" value="ECO:0007669"/>
    <property type="project" value="UniProtKB-SubCell"/>
</dbReference>
<dbReference type="EMBL" id="JARQZJ010000126">
    <property type="protein sequence ID" value="KAK9890718.1"/>
    <property type="molecule type" value="Genomic_DNA"/>
</dbReference>
<organism evidence="7 8">
    <name type="scientific">Henosepilachna vigintioctopunctata</name>
    <dbReference type="NCBI Taxonomy" id="420089"/>
    <lineage>
        <taxon>Eukaryota</taxon>
        <taxon>Metazoa</taxon>
        <taxon>Ecdysozoa</taxon>
        <taxon>Arthropoda</taxon>
        <taxon>Hexapoda</taxon>
        <taxon>Insecta</taxon>
        <taxon>Pterygota</taxon>
        <taxon>Neoptera</taxon>
        <taxon>Endopterygota</taxon>
        <taxon>Coleoptera</taxon>
        <taxon>Polyphaga</taxon>
        <taxon>Cucujiformia</taxon>
        <taxon>Coccinelloidea</taxon>
        <taxon>Coccinellidae</taxon>
        <taxon>Epilachninae</taxon>
        <taxon>Epilachnini</taxon>
        <taxon>Henosepilachna</taxon>
    </lineage>
</organism>
<sequence>MSLMKRGMIFITFFGSCLSMALTIVSLGTKYWITARAKRTSNPLESDGIINFGLFDGKKELNVAYGWRTYDIDVMHLLKYEPEFMIYGLWLGTVVICGSLIFSALGALFVIITITRKSKYSRGALKLYLWNILALLAQLCATALWLVQFYVKIQYNVLSREDQDNMWSSEGMSDLGYSFWCITAAAAVTLCNILIICIANSDNEVEQVVSVVEEKTNGAIMLY</sequence>
<evidence type="ECO:0000256" key="5">
    <source>
        <dbReference type="ARBA" id="ARBA00023136"/>
    </source>
</evidence>
<comment type="caution">
    <text evidence="7">The sequence shown here is derived from an EMBL/GenBank/DDBJ whole genome shotgun (WGS) entry which is preliminary data.</text>
</comment>
<keyword evidence="8" id="KW-1185">Reference proteome</keyword>
<protein>
    <submittedName>
        <fullName evidence="7">Uncharacterized protein</fullName>
    </submittedName>
</protein>
<gene>
    <name evidence="7" type="ORF">WA026_012067</name>
</gene>
<evidence type="ECO:0000256" key="4">
    <source>
        <dbReference type="ARBA" id="ARBA00022989"/>
    </source>
</evidence>
<evidence type="ECO:0000256" key="1">
    <source>
        <dbReference type="ARBA" id="ARBA00004141"/>
    </source>
</evidence>
<dbReference type="PROSITE" id="PS51257">
    <property type="entry name" value="PROKAR_LIPOPROTEIN"/>
    <property type="match status" value="1"/>
</dbReference>
<evidence type="ECO:0000256" key="3">
    <source>
        <dbReference type="ARBA" id="ARBA00022692"/>
    </source>
</evidence>
<dbReference type="PANTHER" id="PTHR31548:SF1">
    <property type="entry name" value="LD47387P"/>
    <property type="match status" value="1"/>
</dbReference>
<evidence type="ECO:0000313" key="7">
    <source>
        <dbReference type="EMBL" id="KAK9890718.1"/>
    </source>
</evidence>
<accession>A0AAW1VE00</accession>
<keyword evidence="4 6" id="KW-1133">Transmembrane helix</keyword>
<dbReference type="PANTHER" id="PTHR31548">
    <property type="entry name" value="CLARIN"/>
    <property type="match status" value="1"/>
</dbReference>
<dbReference type="InterPro" id="IPR026748">
    <property type="entry name" value="Clarin"/>
</dbReference>
<feature type="transmembrane region" description="Helical" evidence="6">
    <location>
        <begin position="127"/>
        <end position="151"/>
    </location>
</feature>
<comment type="subcellular location">
    <subcellularLocation>
        <location evidence="1">Membrane</location>
        <topology evidence="1">Multi-pass membrane protein</topology>
    </subcellularLocation>
</comment>
<feature type="transmembrane region" description="Helical" evidence="6">
    <location>
        <begin position="7"/>
        <end position="33"/>
    </location>
</feature>